<dbReference type="InterPro" id="IPR005467">
    <property type="entry name" value="His_kinase_dom"/>
</dbReference>
<dbReference type="Gene3D" id="3.30.565.10">
    <property type="entry name" value="Histidine kinase-like ATPase, C-terminal domain"/>
    <property type="match status" value="1"/>
</dbReference>
<dbReference type="PRINTS" id="PR00344">
    <property type="entry name" value="BCTRLSENSOR"/>
</dbReference>
<dbReference type="Pfam" id="PF00512">
    <property type="entry name" value="HisKA"/>
    <property type="match status" value="1"/>
</dbReference>
<dbReference type="EMBL" id="ADLK01000028">
    <property type="protein sequence ID" value="KMW16967.1"/>
    <property type="molecule type" value="Genomic_DNA"/>
</dbReference>
<evidence type="ECO:0000256" key="8">
    <source>
        <dbReference type="ARBA" id="ARBA00023012"/>
    </source>
</evidence>
<dbReference type="InterPro" id="IPR003594">
    <property type="entry name" value="HATPase_dom"/>
</dbReference>
<dbReference type="SUPFAM" id="SSF52172">
    <property type="entry name" value="CheY-like"/>
    <property type="match status" value="1"/>
</dbReference>
<dbReference type="InterPro" id="IPR001789">
    <property type="entry name" value="Sig_transdc_resp-reg_receiver"/>
</dbReference>
<dbReference type="RefSeq" id="WP_197092196.1">
    <property type="nucleotide sequence ID" value="NZ_KQ235880.1"/>
</dbReference>
<reference evidence="14 15" key="1">
    <citation type="submission" date="2011-04" db="EMBL/GenBank/DDBJ databases">
        <title>The Genome Sequence of Clostridium citroniae WAL-19142.</title>
        <authorList>
            <consortium name="The Broad Institute Genome Sequencing Platform"/>
            <person name="Earl A."/>
            <person name="Ward D."/>
            <person name="Feldgarden M."/>
            <person name="Gevers D."/>
            <person name="Warren Y.A."/>
            <person name="Tyrrell K.L."/>
            <person name="Citron D.M."/>
            <person name="Goldstein E.J."/>
            <person name="Daigneault M."/>
            <person name="Allen-Vercoe E."/>
            <person name="Young S.K."/>
            <person name="Zeng Q."/>
            <person name="Gargeya S."/>
            <person name="Fitzgerald M."/>
            <person name="Haas B."/>
            <person name="Abouelleil A."/>
            <person name="Alvarado L."/>
            <person name="Arachchi H.M."/>
            <person name="Berlin A."/>
            <person name="Brown A."/>
            <person name="Chapman S.B."/>
            <person name="Chen Z."/>
            <person name="Dunbar C."/>
            <person name="Freedman E."/>
            <person name="Gearin G."/>
            <person name="Gellesch M."/>
            <person name="Goldberg J."/>
            <person name="Griggs A."/>
            <person name="Gujja S."/>
            <person name="Heilman E.R."/>
            <person name="Heiman D."/>
            <person name="Howarth C."/>
            <person name="Larson L."/>
            <person name="Lui A."/>
            <person name="MacDonald P.J."/>
            <person name="Mehta T."/>
            <person name="Montmayeur A."/>
            <person name="Murphy C."/>
            <person name="Neiman D."/>
            <person name="Pearson M."/>
            <person name="Priest M."/>
            <person name="Roberts A."/>
            <person name="Saif S."/>
            <person name="Shea T."/>
            <person name="Shenoy N."/>
            <person name="Sisk P."/>
            <person name="Stolte C."/>
            <person name="Sykes S."/>
            <person name="White J."/>
            <person name="Yandava C."/>
            <person name="Wortman J."/>
            <person name="Nusbaum C."/>
            <person name="Birren B."/>
        </authorList>
    </citation>
    <scope>NUCLEOTIDE SEQUENCE [LARGE SCALE GENOMIC DNA]</scope>
    <source>
        <strain evidence="14 15">WAL-19142</strain>
    </source>
</reference>
<dbReference type="SUPFAM" id="SSF47384">
    <property type="entry name" value="Homodimeric domain of signal transducing histidine kinase"/>
    <property type="match status" value="1"/>
</dbReference>
<dbReference type="SMART" id="SM00448">
    <property type="entry name" value="REC"/>
    <property type="match status" value="1"/>
</dbReference>
<dbReference type="GO" id="GO:0000155">
    <property type="term" value="F:phosphorelay sensor kinase activity"/>
    <property type="evidence" value="ECO:0007669"/>
    <property type="project" value="InterPro"/>
</dbReference>
<dbReference type="PROSITE" id="PS50110">
    <property type="entry name" value="RESPONSE_REGULATORY"/>
    <property type="match status" value="1"/>
</dbReference>
<dbReference type="SUPFAM" id="SSF55874">
    <property type="entry name" value="ATPase domain of HSP90 chaperone/DNA topoisomerase II/histidine kinase"/>
    <property type="match status" value="1"/>
</dbReference>
<dbReference type="EC" id="2.7.13.3" evidence="3"/>
<proteinExistence type="predicted"/>
<dbReference type="GO" id="GO:0009927">
    <property type="term" value="F:histidine phosphotransfer kinase activity"/>
    <property type="evidence" value="ECO:0007669"/>
    <property type="project" value="TreeGrafter"/>
</dbReference>
<dbReference type="Gene3D" id="1.10.287.130">
    <property type="match status" value="1"/>
</dbReference>
<dbReference type="Proteomes" id="UP000037392">
    <property type="component" value="Unassembled WGS sequence"/>
</dbReference>
<evidence type="ECO:0000313" key="15">
    <source>
        <dbReference type="Proteomes" id="UP000037392"/>
    </source>
</evidence>
<dbReference type="Gene3D" id="3.40.190.10">
    <property type="entry name" value="Periplasmic binding protein-like II"/>
    <property type="match status" value="4"/>
</dbReference>
<dbReference type="PATRIC" id="fig|742734.4.peg.3885"/>
<organism evidence="14 15">
    <name type="scientific">[Clostridium] citroniae WAL-19142</name>
    <dbReference type="NCBI Taxonomy" id="742734"/>
    <lineage>
        <taxon>Bacteria</taxon>
        <taxon>Bacillati</taxon>
        <taxon>Bacillota</taxon>
        <taxon>Clostridia</taxon>
        <taxon>Lachnospirales</taxon>
        <taxon>Lachnospiraceae</taxon>
        <taxon>Enterocloster</taxon>
    </lineage>
</organism>
<dbReference type="Pfam" id="PF00072">
    <property type="entry name" value="Response_reg"/>
    <property type="match status" value="1"/>
</dbReference>
<evidence type="ECO:0000256" key="10">
    <source>
        <dbReference type="PROSITE-ProRule" id="PRU00169"/>
    </source>
</evidence>
<gene>
    <name evidence="14" type="ORF">HMPREF9470_03620</name>
</gene>
<evidence type="ECO:0000256" key="1">
    <source>
        <dbReference type="ARBA" id="ARBA00000085"/>
    </source>
</evidence>
<keyword evidence="11" id="KW-1133">Transmembrane helix</keyword>
<dbReference type="Pfam" id="PF02518">
    <property type="entry name" value="HATPase_c"/>
    <property type="match status" value="1"/>
</dbReference>
<dbReference type="InterPro" id="IPR011006">
    <property type="entry name" value="CheY-like_superfamily"/>
</dbReference>
<dbReference type="Gene3D" id="3.40.50.2300">
    <property type="match status" value="1"/>
</dbReference>
<keyword evidence="8" id="KW-0902">Two-component regulatory system</keyword>
<dbReference type="InterPro" id="IPR001638">
    <property type="entry name" value="Solute-binding_3/MltF_N"/>
</dbReference>
<dbReference type="CDD" id="cd17546">
    <property type="entry name" value="REC_hyHK_CKI1_RcsC-like"/>
    <property type="match status" value="1"/>
</dbReference>
<evidence type="ECO:0000313" key="14">
    <source>
        <dbReference type="EMBL" id="KMW16967.1"/>
    </source>
</evidence>
<dbReference type="AlphaFoldDB" id="A0A0J9BVJ0"/>
<dbReference type="InterPro" id="IPR003661">
    <property type="entry name" value="HisK_dim/P_dom"/>
</dbReference>
<dbReference type="SUPFAM" id="SSF53850">
    <property type="entry name" value="Periplasmic binding protein-like II"/>
    <property type="match status" value="2"/>
</dbReference>
<evidence type="ECO:0000256" key="9">
    <source>
        <dbReference type="ARBA" id="ARBA00024867"/>
    </source>
</evidence>
<keyword evidence="11" id="KW-0812">Transmembrane</keyword>
<dbReference type="InterPro" id="IPR004358">
    <property type="entry name" value="Sig_transdc_His_kin-like_C"/>
</dbReference>
<dbReference type="PROSITE" id="PS50109">
    <property type="entry name" value="HIS_KIN"/>
    <property type="match status" value="1"/>
</dbReference>
<evidence type="ECO:0000256" key="6">
    <source>
        <dbReference type="ARBA" id="ARBA00022679"/>
    </source>
</evidence>
<comment type="subcellular location">
    <subcellularLocation>
        <location evidence="2">Membrane</location>
    </subcellularLocation>
</comment>
<sequence>MKKHSGILIMVLICTVFMTVAIPTVSYGQKNSNPEMLRVGFFQYDGYHEMDDMGNKSGYGYEVLQLLARYENVTYEYTGYEKNWSQMLEMLEAGELDLLTSAEKTSERLEKFDFSERDIGSSSTILTVKAGNDRLVAGNYATYDGIRVGMIADNSRNDRFADFAREHGFSYVPEYFISEQELTDALQDQRIDAALTSNLRTLRDEWILNVFETVPFYVMVKKGDSHILSMVNNAIEKLDMDSPKWRDGLYSKYYQRDMGEQLHLSVEEREFLNDQKDTVFKVAMNPDRYPYSWFEDGTARGIMPELFAEIARRAGIRYEIIETASRPEYVDLLSSHKADLCMDIHDDFSKAESMGMKITDSYLLTDFSWVVRKNFHGTMERVATIGPSAAATTVLPELVGDAQVLYFDSVAECLNAVRSGKADGYYTYTFQAERFVFDDVHNELATVLTSHYERFSIGVGHHLDSNLLTILNKGVNSLDAYYLENVTRRNTEFGERPMSLTRLFYEFPQLMAAMFLFLAVIAVLCTATIVQRRYHRRLRLALHDAEIANQAKTDFLANVSHDIRTPMNAIIGMATIAGMEEDNVDQMRRCIRQIKKSSIHLLAIINDVLDMSAIEKGKFTEKRAPFQITERLSGLAGIVEQQTKDKSLRFEMDMSGLLHDHVIGDGDHLNRIAMNLINNAVKFTKAGGWIRVSLTEQEWDQENMAAYQLKVSDNGRGMSREFQQRLFEPFEREHSSTDSKLEGTGLGLSIVKHIVDMIGGEIQVESELGKGTEITVSFRLEIDTCPAETEKERSEAPLYNDKRVLLVEDNEVNREIAATILSHAGLTVDTASDGLEAVEIMESMEKTGPGTYDLIFMDIMMPRMDGYEASRRIRSLGVSTPITAMTANAFAEDRKKAMEAGIDEYLAKPLEMEELYRVLRRFLG</sequence>
<feature type="transmembrane region" description="Helical" evidence="11">
    <location>
        <begin position="510"/>
        <end position="530"/>
    </location>
</feature>
<dbReference type="PANTHER" id="PTHR43047">
    <property type="entry name" value="TWO-COMPONENT HISTIDINE PROTEIN KINASE"/>
    <property type="match status" value="1"/>
</dbReference>
<evidence type="ECO:0000256" key="5">
    <source>
        <dbReference type="ARBA" id="ARBA00022553"/>
    </source>
</evidence>
<keyword evidence="6" id="KW-0808">Transferase</keyword>
<evidence type="ECO:0000256" key="4">
    <source>
        <dbReference type="ARBA" id="ARBA00018672"/>
    </source>
</evidence>
<dbReference type="Pfam" id="PF00497">
    <property type="entry name" value="SBP_bac_3"/>
    <property type="match status" value="1"/>
</dbReference>
<evidence type="ECO:0000259" key="13">
    <source>
        <dbReference type="PROSITE" id="PS50110"/>
    </source>
</evidence>
<comment type="caution">
    <text evidence="14">The sequence shown here is derived from an EMBL/GenBank/DDBJ whole genome shotgun (WGS) entry which is preliminary data.</text>
</comment>
<feature type="domain" description="Histidine kinase" evidence="12">
    <location>
        <begin position="558"/>
        <end position="782"/>
    </location>
</feature>
<feature type="domain" description="Response regulatory" evidence="13">
    <location>
        <begin position="803"/>
        <end position="923"/>
    </location>
</feature>
<dbReference type="SMART" id="SM00062">
    <property type="entry name" value="PBPb"/>
    <property type="match status" value="2"/>
</dbReference>
<dbReference type="InterPro" id="IPR036097">
    <property type="entry name" value="HisK_dim/P_sf"/>
</dbReference>
<keyword evidence="7" id="KW-0418">Kinase</keyword>
<evidence type="ECO:0000256" key="7">
    <source>
        <dbReference type="ARBA" id="ARBA00022777"/>
    </source>
</evidence>
<dbReference type="SMART" id="SM00387">
    <property type="entry name" value="HATPase_c"/>
    <property type="match status" value="1"/>
</dbReference>
<dbReference type="GO" id="GO:0005886">
    <property type="term" value="C:plasma membrane"/>
    <property type="evidence" value="ECO:0007669"/>
    <property type="project" value="TreeGrafter"/>
</dbReference>
<comment type="function">
    <text evidence="9">May play the central regulatory role in sporulation. It may be an element of the effector pathway responsible for the activation of sporulation genes in response to nutritional stress. Spo0A may act in concert with spo0H (a sigma factor) to control the expression of some genes that are critical to the sporulation process.</text>
</comment>
<dbReference type="GeneID" id="93162524"/>
<accession>A0A0J9BVJ0</accession>
<keyword evidence="5 10" id="KW-0597">Phosphoprotein</keyword>
<dbReference type="InterPro" id="IPR036890">
    <property type="entry name" value="HATPase_C_sf"/>
</dbReference>
<evidence type="ECO:0000256" key="3">
    <source>
        <dbReference type="ARBA" id="ARBA00012438"/>
    </source>
</evidence>
<dbReference type="PANTHER" id="PTHR43047:SF72">
    <property type="entry name" value="OSMOSENSING HISTIDINE PROTEIN KINASE SLN1"/>
    <property type="match status" value="1"/>
</dbReference>
<keyword evidence="11" id="KW-0472">Membrane</keyword>
<dbReference type="SMART" id="SM00388">
    <property type="entry name" value="HisKA"/>
    <property type="match status" value="1"/>
</dbReference>
<protein>
    <recommendedName>
        <fullName evidence="4">Stage 0 sporulation protein A homolog</fullName>
        <ecNumber evidence="3">2.7.13.3</ecNumber>
    </recommendedName>
</protein>
<feature type="modified residue" description="4-aspartylphosphate" evidence="10">
    <location>
        <position position="858"/>
    </location>
</feature>
<evidence type="ECO:0000256" key="11">
    <source>
        <dbReference type="SAM" id="Phobius"/>
    </source>
</evidence>
<evidence type="ECO:0000259" key="12">
    <source>
        <dbReference type="PROSITE" id="PS50109"/>
    </source>
</evidence>
<evidence type="ECO:0000256" key="2">
    <source>
        <dbReference type="ARBA" id="ARBA00004370"/>
    </source>
</evidence>
<dbReference type="CDD" id="cd00082">
    <property type="entry name" value="HisKA"/>
    <property type="match status" value="1"/>
</dbReference>
<name>A0A0J9BVJ0_9FIRM</name>
<comment type="catalytic activity">
    <reaction evidence="1">
        <text>ATP + protein L-histidine = ADP + protein N-phospho-L-histidine.</text>
        <dbReference type="EC" id="2.7.13.3"/>
    </reaction>
</comment>
<dbReference type="FunFam" id="3.30.565.10:FF:000006">
    <property type="entry name" value="Sensor histidine kinase WalK"/>
    <property type="match status" value="1"/>
</dbReference>